<proteinExistence type="predicted"/>
<dbReference type="Proteomes" id="UP000593765">
    <property type="component" value="Chromosome"/>
</dbReference>
<name>A0A7M2WSU2_9BACT</name>
<sequence>MPRIIDYPIVARQMSDQGLVCLYPNSGAFGYAKETPVHAVGWVAGDDPTIRPAARALTTVVAPPAEATLARLAATAWHDLLPGPVWVLPKAHWAYELDFGSAAWMPGLLQNVGLDDTALSPRHDGTAIEFTVDETPAFVTLVEGLLTHLLGSDFQLCFPARDVVCTVHHHKQLWWMSRDEGIVDRLKKLVGTSTGAQ</sequence>
<dbReference type="AlphaFoldDB" id="A0A7M2WSU2"/>
<evidence type="ECO:0000313" key="2">
    <source>
        <dbReference type="Proteomes" id="UP000593765"/>
    </source>
</evidence>
<dbReference type="RefSeq" id="WP_206291556.1">
    <property type="nucleotide sequence ID" value="NZ_CP063458.1"/>
</dbReference>
<reference evidence="1 2" key="1">
    <citation type="submission" date="2020-10" db="EMBL/GenBank/DDBJ databases">
        <title>Wide distribution of Phycisphaera-like planctomycetes from WD2101 soil group in peatlands and genome analysis of the first cultivated representative.</title>
        <authorList>
            <person name="Dedysh S.N."/>
            <person name="Beletsky A.V."/>
            <person name="Ivanova A."/>
            <person name="Kulichevskaya I.S."/>
            <person name="Suzina N.E."/>
            <person name="Philippov D.A."/>
            <person name="Rakitin A.L."/>
            <person name="Mardanov A.V."/>
            <person name="Ravin N.V."/>
        </authorList>
    </citation>
    <scope>NUCLEOTIDE SEQUENCE [LARGE SCALE GENOMIC DNA]</scope>
    <source>
        <strain evidence="1 2">M1803</strain>
    </source>
</reference>
<dbReference type="EMBL" id="CP063458">
    <property type="protein sequence ID" value="QOV88567.1"/>
    <property type="molecule type" value="Genomic_DNA"/>
</dbReference>
<dbReference type="KEGG" id="hbs:IPV69_20325"/>
<organism evidence="1 2">
    <name type="scientific">Humisphaera borealis</name>
    <dbReference type="NCBI Taxonomy" id="2807512"/>
    <lineage>
        <taxon>Bacteria</taxon>
        <taxon>Pseudomonadati</taxon>
        <taxon>Planctomycetota</taxon>
        <taxon>Phycisphaerae</taxon>
        <taxon>Tepidisphaerales</taxon>
        <taxon>Tepidisphaeraceae</taxon>
        <taxon>Humisphaera</taxon>
    </lineage>
</organism>
<protein>
    <submittedName>
        <fullName evidence="1">Uncharacterized protein</fullName>
    </submittedName>
</protein>
<evidence type="ECO:0000313" key="1">
    <source>
        <dbReference type="EMBL" id="QOV88567.1"/>
    </source>
</evidence>
<keyword evidence="2" id="KW-1185">Reference proteome</keyword>
<accession>A0A7M2WSU2</accession>
<gene>
    <name evidence="1" type="ORF">IPV69_20325</name>
</gene>